<reference evidence="1 2" key="1">
    <citation type="journal article" date="2021" name="Front. Genet.">
        <title>Chromosome-Level Genome Assembly Reveals Significant Gene Expansion in the Toll and IMD Signaling Pathways of Dendrolimus kikuchii.</title>
        <authorList>
            <person name="Zhou J."/>
            <person name="Wu P."/>
            <person name="Xiong Z."/>
            <person name="Liu N."/>
            <person name="Zhao N."/>
            <person name="Ji M."/>
            <person name="Qiu Y."/>
            <person name="Yang B."/>
        </authorList>
    </citation>
    <scope>NUCLEOTIDE SEQUENCE [LARGE SCALE GENOMIC DNA]</scope>
    <source>
        <strain evidence="1">Ann1</strain>
    </source>
</reference>
<proteinExistence type="predicted"/>
<accession>A0ACC1CLM8</accession>
<comment type="caution">
    <text evidence="1">The sequence shown here is derived from an EMBL/GenBank/DDBJ whole genome shotgun (WGS) entry which is preliminary data.</text>
</comment>
<evidence type="ECO:0000313" key="2">
    <source>
        <dbReference type="Proteomes" id="UP000824533"/>
    </source>
</evidence>
<sequence length="369" mass="43183">MIIKPLPTLKFNALIKPAPINKMSKLMLYFFRFLHIVFSYDMGFFQFKSYIVKNIFRLISILQCISICGTVIYFLFVNLDKFFAIWYTVFIVQFIINVLILNLSGNKMTYYRFQRALLLLDSELKVDTSTYNFELKIILCIFVSISCRCLLTYSYCSDYIENCVKPVLAEVLYCVPWFSLDIVLIVYSSIFYSAYCRLVKLTSNLKNTYIDICGCQYLYISIVDATEQIKITFDNVFLVVLLIDFPEVMVSIYLLLLELKKYWMNILLTTSLNSFTIFQSLVLMFCPPLCANILLAQTEKMTIVLHNRLLQEKDKNRIKDIKRLIRYIEARPFNLKARGIIPLNASLPVAMLNFCVTYLIVAIQFSHLY</sequence>
<keyword evidence="2" id="KW-1185">Reference proteome</keyword>
<name>A0ACC1CLM8_9NEOP</name>
<protein>
    <submittedName>
        <fullName evidence="1">Uncharacterized protein</fullName>
    </submittedName>
</protein>
<evidence type="ECO:0000313" key="1">
    <source>
        <dbReference type="EMBL" id="KAJ0172344.1"/>
    </source>
</evidence>
<gene>
    <name evidence="1" type="ORF">K1T71_012317</name>
</gene>
<dbReference type="Proteomes" id="UP000824533">
    <property type="component" value="Linkage Group LG22"/>
</dbReference>
<organism evidence="1 2">
    <name type="scientific">Dendrolimus kikuchii</name>
    <dbReference type="NCBI Taxonomy" id="765133"/>
    <lineage>
        <taxon>Eukaryota</taxon>
        <taxon>Metazoa</taxon>
        <taxon>Ecdysozoa</taxon>
        <taxon>Arthropoda</taxon>
        <taxon>Hexapoda</taxon>
        <taxon>Insecta</taxon>
        <taxon>Pterygota</taxon>
        <taxon>Neoptera</taxon>
        <taxon>Endopterygota</taxon>
        <taxon>Lepidoptera</taxon>
        <taxon>Glossata</taxon>
        <taxon>Ditrysia</taxon>
        <taxon>Bombycoidea</taxon>
        <taxon>Lasiocampidae</taxon>
        <taxon>Dendrolimus</taxon>
    </lineage>
</organism>
<dbReference type="EMBL" id="CM034408">
    <property type="protein sequence ID" value="KAJ0172344.1"/>
    <property type="molecule type" value="Genomic_DNA"/>
</dbReference>